<dbReference type="Proteomes" id="UP000317036">
    <property type="component" value="Unassembled WGS sequence"/>
</dbReference>
<comment type="caution">
    <text evidence="1">The sequence shown here is derived from an EMBL/GenBank/DDBJ whole genome shotgun (WGS) entry which is preliminary data.</text>
</comment>
<keyword evidence="2" id="KW-1185">Reference proteome</keyword>
<dbReference type="AlphaFoldDB" id="A0A559JER7"/>
<accession>A0A559JER7</accession>
<dbReference type="OrthoDB" id="6399948at2"/>
<protein>
    <submittedName>
        <fullName evidence="1">Uncharacterized protein</fullName>
    </submittedName>
</protein>
<evidence type="ECO:0000313" key="2">
    <source>
        <dbReference type="Proteomes" id="UP000317036"/>
    </source>
</evidence>
<evidence type="ECO:0000313" key="1">
    <source>
        <dbReference type="EMBL" id="TVX98382.1"/>
    </source>
</evidence>
<sequence>MEIAGKAFDVAIQQTDNRELYAAVYAGIDLDTGEPSKFNYRHKFKGLDSDGRKALETPLATYMNGAPRHFGKWGGIESIAKRIGFSLDINTLQMIYQGVQRRFIQP</sequence>
<name>A0A559JER7_9BACL</name>
<proteinExistence type="predicted"/>
<reference evidence="1 2" key="1">
    <citation type="submission" date="2019-07" db="EMBL/GenBank/DDBJ databases">
        <authorList>
            <person name="Kim J."/>
        </authorList>
    </citation>
    <scope>NUCLEOTIDE SEQUENCE [LARGE SCALE GENOMIC DNA]</scope>
    <source>
        <strain evidence="1 2">JC52</strain>
    </source>
</reference>
<gene>
    <name evidence="1" type="ORF">FPZ49_34530</name>
</gene>
<dbReference type="EMBL" id="VNJI01000093">
    <property type="protein sequence ID" value="TVX98382.1"/>
    <property type="molecule type" value="Genomic_DNA"/>
</dbReference>
<dbReference type="RefSeq" id="WP_144855153.1">
    <property type="nucleotide sequence ID" value="NZ_VNJI01000093.1"/>
</dbReference>
<organism evidence="1 2">
    <name type="scientific">Paenibacillus cremeus</name>
    <dbReference type="NCBI Taxonomy" id="2163881"/>
    <lineage>
        <taxon>Bacteria</taxon>
        <taxon>Bacillati</taxon>
        <taxon>Bacillota</taxon>
        <taxon>Bacilli</taxon>
        <taxon>Bacillales</taxon>
        <taxon>Paenibacillaceae</taxon>
        <taxon>Paenibacillus</taxon>
    </lineage>
</organism>